<reference evidence="2 3" key="1">
    <citation type="submission" date="2016-01" db="EMBL/GenBank/DDBJ databases">
        <title>Draft genome of the antarctic isolate Shewanella frigidimarina Ag06-30.</title>
        <authorList>
            <person name="Parmeciano Di Noto G."/>
            <person name="Vazquez S."/>
            <person name="Mac Cormack W."/>
            <person name="Iriarte A."/>
            <person name="Quiroga C."/>
        </authorList>
    </citation>
    <scope>NUCLEOTIDE SEQUENCE [LARGE SCALE GENOMIC DNA]</scope>
    <source>
        <strain evidence="2 3">Ag06-30</strain>
    </source>
</reference>
<dbReference type="Proteomes" id="UP000055702">
    <property type="component" value="Unassembled WGS sequence"/>
</dbReference>
<feature type="domain" description="HNH nuclease" evidence="1">
    <location>
        <begin position="274"/>
        <end position="326"/>
    </location>
</feature>
<dbReference type="InterPro" id="IPR003615">
    <property type="entry name" value="HNH_nuc"/>
</dbReference>
<accession>A0A106C1Q1</accession>
<dbReference type="AlphaFoldDB" id="A0A106C1Q1"/>
<evidence type="ECO:0000313" key="2">
    <source>
        <dbReference type="EMBL" id="KVX02627.1"/>
    </source>
</evidence>
<dbReference type="RefSeq" id="WP_059745044.1">
    <property type="nucleotide sequence ID" value="NZ_LRDC01000011.1"/>
</dbReference>
<protein>
    <recommendedName>
        <fullName evidence="1">HNH nuclease domain-containing protein</fullName>
    </recommendedName>
</protein>
<organism evidence="2">
    <name type="scientific">Shewanella frigidimarina</name>
    <dbReference type="NCBI Taxonomy" id="56812"/>
    <lineage>
        <taxon>Bacteria</taxon>
        <taxon>Pseudomonadati</taxon>
        <taxon>Pseudomonadota</taxon>
        <taxon>Gammaproteobacteria</taxon>
        <taxon>Alteromonadales</taxon>
        <taxon>Shewanellaceae</taxon>
        <taxon>Shewanella</taxon>
    </lineage>
</organism>
<evidence type="ECO:0000259" key="1">
    <source>
        <dbReference type="Pfam" id="PF13391"/>
    </source>
</evidence>
<name>A0A106C1Q1_SHEFR</name>
<dbReference type="EMBL" id="LRDC01000011">
    <property type="protein sequence ID" value="KVX02627.1"/>
    <property type="molecule type" value="Genomic_DNA"/>
</dbReference>
<gene>
    <name evidence="2" type="ORF">AWJ07_13035</name>
</gene>
<comment type="caution">
    <text evidence="2">The sequence shown here is derived from an EMBL/GenBank/DDBJ whole genome shotgun (WGS) entry which is preliminary data.</text>
</comment>
<proteinExistence type="predicted"/>
<dbReference type="Pfam" id="PF13391">
    <property type="entry name" value="HNH_2"/>
    <property type="match status" value="1"/>
</dbReference>
<evidence type="ECO:0000313" key="3">
    <source>
        <dbReference type="Proteomes" id="UP000055702"/>
    </source>
</evidence>
<sequence length="375" mass="43788">MYTVKPTIDPYLFEKQFEAFKKFVEEQSNVSFLSFASNPYTDEQEGYKYNIYRTARDKLTFQAWKESDIGSGDIIAATIEAIEFQSNNLVQWQNRYGDEKRPHHPLHEAKTSFENTRIIEQCLFDFYHKSDVIGSFDELINIFGKKYALIAYLFFVKDNSKYLPIAPLYLDRSFELLGVDLKTNKRCSWENYSLYIYAVNEIKLMLTEALSSNISLLDAHSFAWMLSAQMEKQGKLADTKEYLSLSDTERDAIVKSRIGQGQFRKSLIEYWSKCAITGCQKHELLKASHIKPWSRSEPIERISLYNGLLLSPNLDSCFDSGFISFDDSGKIMVSNELNEKDMRSLGIQNEMKLFRIEPEHRKYLVYHRENIFKKS</sequence>